<reference evidence="3" key="1">
    <citation type="journal article" date="2014" name="Nucleic Acids Res.">
        <title>The evolutionary dynamics of variant antigen genes in Babesia reveal a history of genomic innovation underlying host-parasite interaction.</title>
        <authorList>
            <person name="Jackson A.P."/>
            <person name="Otto T.D."/>
            <person name="Darby A."/>
            <person name="Ramaprasad A."/>
            <person name="Xia D."/>
            <person name="Echaide I.E."/>
            <person name="Farber M."/>
            <person name="Gahlot S."/>
            <person name="Gamble J."/>
            <person name="Gupta D."/>
            <person name="Gupta Y."/>
            <person name="Jackson L."/>
            <person name="Malandrin L."/>
            <person name="Malas T.B."/>
            <person name="Moussa E."/>
            <person name="Nair M."/>
            <person name="Reid A.J."/>
            <person name="Sanders M."/>
            <person name="Sharma J."/>
            <person name="Tracey A."/>
            <person name="Quail M.A."/>
            <person name="Weir W."/>
            <person name="Wastling J.M."/>
            <person name="Hall N."/>
            <person name="Willadsen P."/>
            <person name="Lingelbach K."/>
            <person name="Shiels B."/>
            <person name="Tait A."/>
            <person name="Berriman M."/>
            <person name="Allred D.R."/>
            <person name="Pain A."/>
        </authorList>
    </citation>
    <scope>NUCLEOTIDE SEQUENCE</scope>
    <source>
        <strain evidence="3">1802A</strain>
    </source>
</reference>
<comment type="caution">
    <text evidence="3">The sequence shown here is derived from an EMBL/GenBank/DDBJ whole genome shotgun (WGS) entry which is preliminary data.</text>
</comment>
<keyword evidence="2" id="KW-1133">Transmembrane helix</keyword>
<evidence type="ECO:0000313" key="4">
    <source>
        <dbReference type="Proteomes" id="UP001195914"/>
    </source>
</evidence>
<keyword evidence="4" id="KW-1185">Reference proteome</keyword>
<proteinExistence type="predicted"/>
<sequence length="599" mass="69768">MKKYPKAKRVALPSVTTRRMSWIKELGLVKIALILASAATCIPCVRANEYRNLDATNLQHKQTGNAAFAINTDAIYGTDGSMGEPTSYSKENYDIKITSNTRDVTDIEGSQGISMKDLTRMDEASLRETVALLMRERDELKLINEDLNSFLRYKVDNVAMLTHQNEQLKKDIRKLKEDALHQMKYETRGLYQLYSSQSDGILDSITLRQAGRVMYIIHRVPLELLRYHCKFYAEMERAIVRMVTTDVPKISNKCSTFYSDVVVRGIDKVFNASYIYLKKLFVLHTEIDKEHSLMKQDLESYMLDKRNMDPGLFNNQQKYDWSLNGLRSLLYPKWGHRHCMYWWHALSKDWATVIKKRYTVPKLLLAIYAHKLKDIFNRIIIYVVWIICFITFFFLDQTKYSELMYTVEVGVSDIWGKCVVSPYTVKETWSSIIETLWHSFYTFDQGLEMFYNYIATVYPSFVFVFPASINERMGMLAAIIFGIFSLFFCIKYIIRGAIRIVKTVLFGGKRLKSTQNGYDRMQNWYNGSFIRWSFNLLQPKQSAVKPNPPPKIRKKVKYLFTNDTTDETNASNSKKGAVQSQKPVTYWQSVSRRNRSVVA</sequence>
<reference evidence="3" key="2">
    <citation type="submission" date="2021-05" db="EMBL/GenBank/DDBJ databases">
        <authorList>
            <person name="Pain A."/>
        </authorList>
    </citation>
    <scope>NUCLEOTIDE SEQUENCE</scope>
    <source>
        <strain evidence="3">1802A</strain>
    </source>
</reference>
<keyword evidence="2" id="KW-0812">Transmembrane</keyword>
<feature type="region of interest" description="Disordered" evidence="1">
    <location>
        <begin position="564"/>
        <end position="585"/>
    </location>
</feature>
<dbReference type="EMBL" id="JAHBMH010000034">
    <property type="protein sequence ID" value="KAK1936828.1"/>
    <property type="molecule type" value="Genomic_DNA"/>
</dbReference>
<feature type="transmembrane region" description="Helical" evidence="2">
    <location>
        <begin position="450"/>
        <end position="469"/>
    </location>
</feature>
<evidence type="ECO:0000256" key="2">
    <source>
        <dbReference type="SAM" id="Phobius"/>
    </source>
</evidence>
<name>A0AAD9GE39_BABDI</name>
<protein>
    <submittedName>
        <fullName evidence="3">Uncharacterized protein</fullName>
    </submittedName>
</protein>
<evidence type="ECO:0000256" key="1">
    <source>
        <dbReference type="SAM" id="MobiDB-lite"/>
    </source>
</evidence>
<accession>A0AAD9GE39</accession>
<evidence type="ECO:0000313" key="3">
    <source>
        <dbReference type="EMBL" id="KAK1936828.1"/>
    </source>
</evidence>
<dbReference type="AlphaFoldDB" id="A0AAD9GE39"/>
<feature type="transmembrane region" description="Helical" evidence="2">
    <location>
        <begin position="375"/>
        <end position="395"/>
    </location>
</feature>
<keyword evidence="2" id="KW-0472">Membrane</keyword>
<dbReference type="Proteomes" id="UP001195914">
    <property type="component" value="Unassembled WGS sequence"/>
</dbReference>
<feature type="transmembrane region" description="Helical" evidence="2">
    <location>
        <begin position="475"/>
        <end position="494"/>
    </location>
</feature>
<gene>
    <name evidence="3" type="ORF">X943_000244</name>
</gene>
<organism evidence="3 4">
    <name type="scientific">Babesia divergens</name>
    <dbReference type="NCBI Taxonomy" id="32595"/>
    <lineage>
        <taxon>Eukaryota</taxon>
        <taxon>Sar</taxon>
        <taxon>Alveolata</taxon>
        <taxon>Apicomplexa</taxon>
        <taxon>Aconoidasida</taxon>
        <taxon>Piroplasmida</taxon>
        <taxon>Babesiidae</taxon>
        <taxon>Babesia</taxon>
    </lineage>
</organism>